<keyword evidence="2" id="KW-1185">Reference proteome</keyword>
<accession>A0A7S7NWM3</accession>
<sequence length="81" mass="8583">MMNQELTCGGAKAMAERELAAFFQAVTELYGPEQAEASAEDWLGELMARCGLPASVREWREVSIAAAARLAGRLGPGLQGA</sequence>
<dbReference type="KEGG" id="pfer:IRI77_14780"/>
<evidence type="ECO:0000313" key="2">
    <source>
        <dbReference type="Proteomes" id="UP000593892"/>
    </source>
</evidence>
<dbReference type="Proteomes" id="UP000593892">
    <property type="component" value="Chromosome"/>
</dbReference>
<gene>
    <name evidence="1" type="ORF">IRI77_14780</name>
</gene>
<dbReference type="AlphaFoldDB" id="A0A7S7NWM3"/>
<dbReference type="EMBL" id="CP063849">
    <property type="protein sequence ID" value="QOY91158.1"/>
    <property type="molecule type" value="Genomic_DNA"/>
</dbReference>
<evidence type="ECO:0000313" key="1">
    <source>
        <dbReference type="EMBL" id="QOY91158.1"/>
    </source>
</evidence>
<reference evidence="1 2" key="1">
    <citation type="submission" date="2020-10" db="EMBL/GenBank/DDBJ databases">
        <title>Complete genome sequence of Paludibaculum fermentans P105T, a facultatively anaerobic acidobacterium capable of dissimilatory Fe(III) reduction.</title>
        <authorList>
            <person name="Dedysh S.N."/>
            <person name="Beletsky A.V."/>
            <person name="Kulichevskaya I.S."/>
            <person name="Mardanov A.V."/>
            <person name="Ravin N.V."/>
        </authorList>
    </citation>
    <scope>NUCLEOTIDE SEQUENCE [LARGE SCALE GENOMIC DNA]</scope>
    <source>
        <strain evidence="1 2">P105</strain>
    </source>
</reference>
<name>A0A7S7NWM3_PALFE</name>
<proteinExistence type="predicted"/>
<protein>
    <submittedName>
        <fullName evidence="1">Uncharacterized protein</fullName>
    </submittedName>
</protein>
<dbReference type="RefSeq" id="WP_194452812.1">
    <property type="nucleotide sequence ID" value="NZ_CP063849.1"/>
</dbReference>
<organism evidence="1 2">
    <name type="scientific">Paludibaculum fermentans</name>
    <dbReference type="NCBI Taxonomy" id="1473598"/>
    <lineage>
        <taxon>Bacteria</taxon>
        <taxon>Pseudomonadati</taxon>
        <taxon>Acidobacteriota</taxon>
        <taxon>Terriglobia</taxon>
        <taxon>Bryobacterales</taxon>
        <taxon>Bryobacteraceae</taxon>
        <taxon>Paludibaculum</taxon>
    </lineage>
</organism>